<dbReference type="InterPro" id="IPR027911">
    <property type="entry name" value="DUF4604"/>
</dbReference>
<reference evidence="4" key="1">
    <citation type="journal article" date="2014" name="Genome Announc.">
        <title>Genome sequence and annotation of Acremonium chrysogenum, producer of the beta-lactam antibiotic cephalosporin C.</title>
        <authorList>
            <person name="Terfehr D."/>
            <person name="Dahlmann T.A."/>
            <person name="Specht T."/>
            <person name="Zadra I."/>
            <person name="Kuernsteiner H."/>
            <person name="Kueck U."/>
        </authorList>
    </citation>
    <scope>NUCLEOTIDE SEQUENCE [LARGE SCALE GENOMIC DNA]</scope>
    <source>
        <strain evidence="4">ATCC 11550 / CBS 779.69 / DSM 880 / IAM 14645 / JCM 23072 / IMI 49137</strain>
    </source>
</reference>
<evidence type="ECO:0000313" key="3">
    <source>
        <dbReference type="EMBL" id="KFH42604.1"/>
    </source>
</evidence>
<dbReference type="OrthoDB" id="5388322at2759"/>
<name>A0A086SZS2_HAPC1</name>
<evidence type="ECO:0000313" key="4">
    <source>
        <dbReference type="Proteomes" id="UP000029964"/>
    </source>
</evidence>
<comment type="caution">
    <text evidence="3">The sequence shown here is derived from an EMBL/GenBank/DDBJ whole genome shotgun (WGS) entry which is preliminary data.</text>
</comment>
<sequence length="172" mass="17677">MSQKITSKNLSYSSDLPPFLRALHAQAGSSDEPSTTGQRRSTKKRSGSEEAEDAPLVVDEDGNVVDVEVDKEGVVKGGGDGDATVDDARGGGEDGGGKKEAAGSGKPAIGSRKRKVGRVIGEAAEEDSGKTSRGSIIGSGAKGGDVGTDGLKEKKTKKKTKKIKLSFDDEEG</sequence>
<feature type="compositionally biased region" description="Acidic residues" evidence="1">
    <location>
        <begin position="49"/>
        <end position="67"/>
    </location>
</feature>
<evidence type="ECO:0000259" key="2">
    <source>
        <dbReference type="Pfam" id="PF15377"/>
    </source>
</evidence>
<feature type="compositionally biased region" description="Polar residues" evidence="1">
    <location>
        <begin position="27"/>
        <end position="39"/>
    </location>
</feature>
<dbReference type="EMBL" id="JPKY01000090">
    <property type="protein sequence ID" value="KFH42604.1"/>
    <property type="molecule type" value="Genomic_DNA"/>
</dbReference>
<dbReference type="Proteomes" id="UP000029964">
    <property type="component" value="Unassembled WGS sequence"/>
</dbReference>
<feature type="compositionally biased region" description="Basic residues" evidence="1">
    <location>
        <begin position="154"/>
        <end position="164"/>
    </location>
</feature>
<dbReference type="Pfam" id="PF15377">
    <property type="entry name" value="DUF4604"/>
    <property type="match status" value="1"/>
</dbReference>
<accession>A0A086SZS2</accession>
<feature type="domain" description="DUF4604" evidence="2">
    <location>
        <begin position="8"/>
        <end position="171"/>
    </location>
</feature>
<proteinExistence type="predicted"/>
<feature type="compositionally biased region" description="Basic and acidic residues" evidence="1">
    <location>
        <begin position="86"/>
        <end position="101"/>
    </location>
</feature>
<feature type="region of interest" description="Disordered" evidence="1">
    <location>
        <begin position="21"/>
        <end position="172"/>
    </location>
</feature>
<dbReference type="HOGENOM" id="CLU_096170_0_0_1"/>
<dbReference type="AlphaFoldDB" id="A0A086SZS2"/>
<organism evidence="3 4">
    <name type="scientific">Hapsidospora chrysogenum (strain ATCC 11550 / CBS 779.69 / DSM 880 / IAM 14645 / JCM 23072 / IMI 49137)</name>
    <name type="common">Acremonium chrysogenum</name>
    <dbReference type="NCBI Taxonomy" id="857340"/>
    <lineage>
        <taxon>Eukaryota</taxon>
        <taxon>Fungi</taxon>
        <taxon>Dikarya</taxon>
        <taxon>Ascomycota</taxon>
        <taxon>Pezizomycotina</taxon>
        <taxon>Sordariomycetes</taxon>
        <taxon>Hypocreomycetidae</taxon>
        <taxon>Hypocreales</taxon>
        <taxon>Bionectriaceae</taxon>
        <taxon>Hapsidospora</taxon>
    </lineage>
</organism>
<keyword evidence="4" id="KW-1185">Reference proteome</keyword>
<protein>
    <recommendedName>
        <fullName evidence="2">DUF4604 domain-containing protein</fullName>
    </recommendedName>
</protein>
<evidence type="ECO:0000256" key="1">
    <source>
        <dbReference type="SAM" id="MobiDB-lite"/>
    </source>
</evidence>
<gene>
    <name evidence="3" type="ORF">ACRE_066710</name>
</gene>